<evidence type="ECO:0000313" key="2">
    <source>
        <dbReference type="EMBL" id="KAG8067200.1"/>
    </source>
</evidence>
<dbReference type="Proteomes" id="UP000729402">
    <property type="component" value="Unassembled WGS sequence"/>
</dbReference>
<gene>
    <name evidence="2" type="ORF">GUJ93_ZPchr0005g14928</name>
</gene>
<feature type="region of interest" description="Disordered" evidence="1">
    <location>
        <begin position="1"/>
        <end position="29"/>
    </location>
</feature>
<proteinExistence type="predicted"/>
<organism evidence="2 3">
    <name type="scientific">Zizania palustris</name>
    <name type="common">Northern wild rice</name>
    <dbReference type="NCBI Taxonomy" id="103762"/>
    <lineage>
        <taxon>Eukaryota</taxon>
        <taxon>Viridiplantae</taxon>
        <taxon>Streptophyta</taxon>
        <taxon>Embryophyta</taxon>
        <taxon>Tracheophyta</taxon>
        <taxon>Spermatophyta</taxon>
        <taxon>Magnoliopsida</taxon>
        <taxon>Liliopsida</taxon>
        <taxon>Poales</taxon>
        <taxon>Poaceae</taxon>
        <taxon>BOP clade</taxon>
        <taxon>Oryzoideae</taxon>
        <taxon>Oryzeae</taxon>
        <taxon>Zizaniinae</taxon>
        <taxon>Zizania</taxon>
    </lineage>
</organism>
<sequence length="89" mass="8831">MSGSGRPQATSSRSPFAAPNDYHRFPAPASVTGGAGASISGGIGAGGAGGDIEEGLLIRTPVSDDELSIYSFSFGVLVSELLCGFSPPV</sequence>
<reference evidence="2" key="2">
    <citation type="submission" date="2021-02" db="EMBL/GenBank/DDBJ databases">
        <authorList>
            <person name="Kimball J.A."/>
            <person name="Haas M.W."/>
            <person name="Macchietto M."/>
            <person name="Kono T."/>
            <person name="Duquette J."/>
            <person name="Shao M."/>
        </authorList>
    </citation>
    <scope>NUCLEOTIDE SEQUENCE</scope>
    <source>
        <tissue evidence="2">Fresh leaf tissue</tissue>
    </source>
</reference>
<dbReference type="EMBL" id="JAAALK010000284">
    <property type="protein sequence ID" value="KAG8067200.1"/>
    <property type="molecule type" value="Genomic_DNA"/>
</dbReference>
<reference evidence="2" key="1">
    <citation type="journal article" date="2021" name="bioRxiv">
        <title>Whole Genome Assembly and Annotation of Northern Wild Rice, Zizania palustris L., Supports a Whole Genome Duplication in the Zizania Genus.</title>
        <authorList>
            <person name="Haas M."/>
            <person name="Kono T."/>
            <person name="Macchietto M."/>
            <person name="Millas R."/>
            <person name="McGilp L."/>
            <person name="Shao M."/>
            <person name="Duquette J."/>
            <person name="Hirsch C.N."/>
            <person name="Kimball J."/>
        </authorList>
    </citation>
    <scope>NUCLEOTIDE SEQUENCE</scope>
    <source>
        <tissue evidence="2">Fresh leaf tissue</tissue>
    </source>
</reference>
<evidence type="ECO:0000313" key="3">
    <source>
        <dbReference type="Proteomes" id="UP000729402"/>
    </source>
</evidence>
<name>A0A8J5VH24_ZIZPA</name>
<feature type="compositionally biased region" description="Polar residues" evidence="1">
    <location>
        <begin position="1"/>
        <end position="14"/>
    </location>
</feature>
<comment type="caution">
    <text evidence="2">The sequence shown here is derived from an EMBL/GenBank/DDBJ whole genome shotgun (WGS) entry which is preliminary data.</text>
</comment>
<dbReference type="AlphaFoldDB" id="A0A8J5VH24"/>
<evidence type="ECO:0000256" key="1">
    <source>
        <dbReference type="SAM" id="MobiDB-lite"/>
    </source>
</evidence>
<keyword evidence="3" id="KW-1185">Reference proteome</keyword>
<accession>A0A8J5VH24</accession>
<protein>
    <submittedName>
        <fullName evidence="2">Uncharacterized protein</fullName>
    </submittedName>
</protein>